<dbReference type="InterPro" id="IPR029069">
    <property type="entry name" value="HotDog_dom_sf"/>
</dbReference>
<protein>
    <recommendedName>
        <fullName evidence="6">Capsule polysaccharide biosynthesis protein</fullName>
    </recommendedName>
</protein>
<dbReference type="InterPro" id="IPR051490">
    <property type="entry name" value="THEM6_lcsJ_thioesterase"/>
</dbReference>
<evidence type="ECO:0000256" key="1">
    <source>
        <dbReference type="ARBA" id="ARBA00038476"/>
    </source>
</evidence>
<dbReference type="PANTHER" id="PTHR12475">
    <property type="match status" value="1"/>
</dbReference>
<dbReference type="Pfam" id="PF13279">
    <property type="entry name" value="4HBT_2"/>
    <property type="match status" value="1"/>
</dbReference>
<comment type="caution">
    <text evidence="4">The sequence shown here is derived from an EMBL/GenBank/DDBJ whole genome shotgun (WGS) entry which is preliminary data.</text>
</comment>
<sequence>MATSLLAQCSNTLGCHLRSLPLWAFVLVVLLLGTLRQRIFPSSPSSSPTRRRQTPGVTDKKTSVSKTDRHTKMASAIAKASRTEADFDRVPVCVVRLIRLAGASGLAYAAYKIHWRIVLASFFTGPGKFSRILMLIFALLNLKNMPFVWTYRVWHAIIYHLFIRKSPRLGPRSLFRPMISQSHAPITEIDYNIHKSNSTYFSDLDVSRTHLCTYLLGPGFRQLTHNATTKLVLDPKTEKPARGALGIMLGAVHCSFRREITAYAPYEMWSRILSWDRKWLYIVTHFVPKGTARPTEWLDPKFGTARVRRNTSGDASGNSAEWEKKIYATGVSKYVFKIGRLTVHPAVALEASELLPHRPTEGGWQSGENGVGDESVDLSDVADDGAWDWKMVEKRRREGMRYAAQFAAMDDLHGWLDGTDGGDGSALGKFGLG</sequence>
<gene>
    <name evidence="4" type="ORF">CSAL01_03573</name>
</gene>
<evidence type="ECO:0000313" key="5">
    <source>
        <dbReference type="Proteomes" id="UP000070121"/>
    </source>
</evidence>
<reference evidence="4 5" key="1">
    <citation type="submission" date="2014-02" db="EMBL/GenBank/DDBJ databases">
        <title>The genome sequence of Colletotrichum salicis CBS 607.94.</title>
        <authorList>
            <person name="Baroncelli R."/>
            <person name="Thon M.R."/>
        </authorList>
    </citation>
    <scope>NUCLEOTIDE SEQUENCE [LARGE SCALE GENOMIC DNA]</scope>
    <source>
        <strain evidence="4 5">CBS 607.94</strain>
    </source>
</reference>
<proteinExistence type="inferred from homology"/>
<dbReference type="AlphaFoldDB" id="A0A135V4V0"/>
<dbReference type="CDD" id="cd00586">
    <property type="entry name" value="4HBT"/>
    <property type="match status" value="1"/>
</dbReference>
<keyword evidence="3" id="KW-0812">Transmembrane</keyword>
<dbReference type="Proteomes" id="UP000070121">
    <property type="component" value="Unassembled WGS sequence"/>
</dbReference>
<dbReference type="SUPFAM" id="SSF54637">
    <property type="entry name" value="Thioesterase/thiol ester dehydrase-isomerase"/>
    <property type="match status" value="1"/>
</dbReference>
<organism evidence="4 5">
    <name type="scientific">Colletotrichum salicis</name>
    <dbReference type="NCBI Taxonomy" id="1209931"/>
    <lineage>
        <taxon>Eukaryota</taxon>
        <taxon>Fungi</taxon>
        <taxon>Dikarya</taxon>
        <taxon>Ascomycota</taxon>
        <taxon>Pezizomycotina</taxon>
        <taxon>Sordariomycetes</taxon>
        <taxon>Hypocreomycetidae</taxon>
        <taxon>Glomerellales</taxon>
        <taxon>Glomerellaceae</taxon>
        <taxon>Colletotrichum</taxon>
        <taxon>Colletotrichum acutatum species complex</taxon>
    </lineage>
</organism>
<dbReference type="EMBL" id="JFFI01000440">
    <property type="protein sequence ID" value="KXH67650.1"/>
    <property type="molecule type" value="Genomic_DNA"/>
</dbReference>
<evidence type="ECO:0008006" key="6">
    <source>
        <dbReference type="Google" id="ProtNLM"/>
    </source>
</evidence>
<dbReference type="PANTHER" id="PTHR12475:SF4">
    <property type="entry name" value="PROTEIN THEM6"/>
    <property type="match status" value="1"/>
</dbReference>
<evidence type="ECO:0000256" key="2">
    <source>
        <dbReference type="SAM" id="MobiDB-lite"/>
    </source>
</evidence>
<evidence type="ECO:0000313" key="4">
    <source>
        <dbReference type="EMBL" id="KXH67650.1"/>
    </source>
</evidence>
<feature type="compositionally biased region" description="Basic and acidic residues" evidence="2">
    <location>
        <begin position="58"/>
        <end position="71"/>
    </location>
</feature>
<accession>A0A135V4V0</accession>
<feature type="region of interest" description="Disordered" evidence="2">
    <location>
        <begin position="41"/>
        <end position="71"/>
    </location>
</feature>
<keyword evidence="3" id="KW-0472">Membrane</keyword>
<comment type="similarity">
    <text evidence="1">Belongs to the lcsJ thioesterase family.</text>
</comment>
<keyword evidence="3" id="KW-1133">Transmembrane helix</keyword>
<evidence type="ECO:0000256" key="3">
    <source>
        <dbReference type="SAM" id="Phobius"/>
    </source>
</evidence>
<name>A0A135V4V0_9PEZI</name>
<keyword evidence="5" id="KW-1185">Reference proteome</keyword>
<feature type="transmembrane region" description="Helical" evidence="3">
    <location>
        <begin position="20"/>
        <end position="36"/>
    </location>
</feature>
<dbReference type="OrthoDB" id="265761at2759"/>